<evidence type="ECO:0000259" key="7">
    <source>
        <dbReference type="PROSITE" id="PS50011"/>
    </source>
</evidence>
<dbReference type="InterPro" id="IPR011009">
    <property type="entry name" value="Kinase-like_dom_sf"/>
</dbReference>
<protein>
    <submittedName>
        <fullName evidence="8">Kinase-like protein</fullName>
    </submittedName>
</protein>
<organism evidence="8 9">
    <name type="scientific">Pseudovirgaria hyperparasitica</name>
    <dbReference type="NCBI Taxonomy" id="470096"/>
    <lineage>
        <taxon>Eukaryota</taxon>
        <taxon>Fungi</taxon>
        <taxon>Dikarya</taxon>
        <taxon>Ascomycota</taxon>
        <taxon>Pezizomycotina</taxon>
        <taxon>Dothideomycetes</taxon>
        <taxon>Dothideomycetes incertae sedis</taxon>
        <taxon>Acrospermales</taxon>
        <taxon>Acrospermaceae</taxon>
        <taxon>Pseudovirgaria</taxon>
    </lineage>
</organism>
<dbReference type="Proteomes" id="UP000799437">
    <property type="component" value="Unassembled WGS sequence"/>
</dbReference>
<feature type="region of interest" description="Disordered" evidence="6">
    <location>
        <begin position="91"/>
        <end position="110"/>
    </location>
</feature>
<dbReference type="SUPFAM" id="SSF56112">
    <property type="entry name" value="Protein kinase-like (PK-like)"/>
    <property type="match status" value="1"/>
</dbReference>
<evidence type="ECO:0000256" key="6">
    <source>
        <dbReference type="SAM" id="MobiDB-lite"/>
    </source>
</evidence>
<dbReference type="AlphaFoldDB" id="A0A6A6WJZ8"/>
<evidence type="ECO:0000256" key="1">
    <source>
        <dbReference type="ARBA" id="ARBA00022527"/>
    </source>
</evidence>
<dbReference type="GeneID" id="54490024"/>
<evidence type="ECO:0000313" key="9">
    <source>
        <dbReference type="Proteomes" id="UP000799437"/>
    </source>
</evidence>
<reference evidence="8" key="1">
    <citation type="journal article" date="2020" name="Stud. Mycol.">
        <title>101 Dothideomycetes genomes: a test case for predicting lifestyles and emergence of pathogens.</title>
        <authorList>
            <person name="Haridas S."/>
            <person name="Albert R."/>
            <person name="Binder M."/>
            <person name="Bloem J."/>
            <person name="Labutti K."/>
            <person name="Salamov A."/>
            <person name="Andreopoulos B."/>
            <person name="Baker S."/>
            <person name="Barry K."/>
            <person name="Bills G."/>
            <person name="Bluhm B."/>
            <person name="Cannon C."/>
            <person name="Castanera R."/>
            <person name="Culley D."/>
            <person name="Daum C."/>
            <person name="Ezra D."/>
            <person name="Gonzalez J."/>
            <person name="Henrissat B."/>
            <person name="Kuo A."/>
            <person name="Liang C."/>
            <person name="Lipzen A."/>
            <person name="Lutzoni F."/>
            <person name="Magnuson J."/>
            <person name="Mondo S."/>
            <person name="Nolan M."/>
            <person name="Ohm R."/>
            <person name="Pangilinan J."/>
            <person name="Park H.-J."/>
            <person name="Ramirez L."/>
            <person name="Alfaro M."/>
            <person name="Sun H."/>
            <person name="Tritt A."/>
            <person name="Yoshinaga Y."/>
            <person name="Zwiers L.-H."/>
            <person name="Turgeon B."/>
            <person name="Goodwin S."/>
            <person name="Spatafora J."/>
            <person name="Crous P."/>
            <person name="Grigoriev I."/>
        </authorList>
    </citation>
    <scope>NUCLEOTIDE SEQUENCE</scope>
    <source>
        <strain evidence="8">CBS 121739</strain>
    </source>
</reference>
<feature type="domain" description="Protein kinase" evidence="7">
    <location>
        <begin position="1"/>
        <end position="350"/>
    </location>
</feature>
<dbReference type="OrthoDB" id="5979581at2759"/>
<dbReference type="PANTHER" id="PTHR24058">
    <property type="entry name" value="DUAL SPECIFICITY PROTEIN KINASE"/>
    <property type="match status" value="1"/>
</dbReference>
<keyword evidence="4 8" id="KW-0418">Kinase</keyword>
<sequence>MALRIGQVLRGAAGKYELVEALKGCSVFKARVLSSRTPSSGGEWAMIKTATSDDEKMVLRREYRNYGIRDIASCAYIRRLRDVVAVPAAVDGEEEEEGGGKGGEGEEMMNTHDPDGLVFEWMDTDLRCVPASRFRGDARLPKGVSRAVLSALDVFRTLGLVHTDVSVNNVFVSDLDGASPVAKLGDLGNLIVQGSTTQRGQSLPCRAPEVWQGLGCRHSSDIWSLGVTLARRLSPHAHFGASDKIIEGHTEAWCIAKIIRRCGPIPDPPADQHNYYQPYREEFALAEQLAVMDNPHDGTRLIKGGTLREELLRLAEPPVSEELVDFIEALLVVDHGGRPVASEALRHAYLRSST</sequence>
<gene>
    <name evidence="8" type="ORF">EJ05DRAFT_530408</name>
</gene>
<accession>A0A6A6WJZ8</accession>
<dbReference type="PROSITE" id="PS50011">
    <property type="entry name" value="PROTEIN_KINASE_DOM"/>
    <property type="match status" value="1"/>
</dbReference>
<dbReference type="InterPro" id="IPR000719">
    <property type="entry name" value="Prot_kinase_dom"/>
</dbReference>
<dbReference type="EMBL" id="ML996566">
    <property type="protein sequence ID" value="KAF2761991.1"/>
    <property type="molecule type" value="Genomic_DNA"/>
</dbReference>
<keyword evidence="2" id="KW-0808">Transferase</keyword>
<dbReference type="InterPro" id="IPR050494">
    <property type="entry name" value="Ser_Thr_dual-spec_kinase"/>
</dbReference>
<keyword evidence="5" id="KW-0067">ATP-binding</keyword>
<evidence type="ECO:0000313" key="8">
    <source>
        <dbReference type="EMBL" id="KAF2761991.1"/>
    </source>
</evidence>
<dbReference type="Pfam" id="PF00069">
    <property type="entry name" value="Pkinase"/>
    <property type="match status" value="1"/>
</dbReference>
<dbReference type="GO" id="GO:0005524">
    <property type="term" value="F:ATP binding"/>
    <property type="evidence" value="ECO:0007669"/>
    <property type="project" value="UniProtKB-KW"/>
</dbReference>
<keyword evidence="1" id="KW-0723">Serine/threonine-protein kinase</keyword>
<evidence type="ECO:0000256" key="3">
    <source>
        <dbReference type="ARBA" id="ARBA00022741"/>
    </source>
</evidence>
<evidence type="ECO:0000256" key="5">
    <source>
        <dbReference type="ARBA" id="ARBA00022840"/>
    </source>
</evidence>
<dbReference type="GO" id="GO:0004674">
    <property type="term" value="F:protein serine/threonine kinase activity"/>
    <property type="evidence" value="ECO:0007669"/>
    <property type="project" value="UniProtKB-KW"/>
</dbReference>
<dbReference type="SMART" id="SM00220">
    <property type="entry name" value="S_TKc"/>
    <property type="match status" value="1"/>
</dbReference>
<keyword evidence="9" id="KW-1185">Reference proteome</keyword>
<keyword evidence="3" id="KW-0547">Nucleotide-binding</keyword>
<proteinExistence type="predicted"/>
<name>A0A6A6WJZ8_9PEZI</name>
<dbReference type="RefSeq" id="XP_033604442.1">
    <property type="nucleotide sequence ID" value="XM_033748970.1"/>
</dbReference>
<evidence type="ECO:0000256" key="4">
    <source>
        <dbReference type="ARBA" id="ARBA00022777"/>
    </source>
</evidence>
<evidence type="ECO:0000256" key="2">
    <source>
        <dbReference type="ARBA" id="ARBA00022679"/>
    </source>
</evidence>
<dbReference type="Gene3D" id="1.10.510.10">
    <property type="entry name" value="Transferase(Phosphotransferase) domain 1"/>
    <property type="match status" value="1"/>
</dbReference>
<dbReference type="PANTHER" id="PTHR24058:SF124">
    <property type="entry name" value="PROTEIN KINASE SUPERFAMILY PROTEIN"/>
    <property type="match status" value="1"/>
</dbReference>